<gene>
    <name evidence="2" type="primary">BQ5605_C014g07485</name>
    <name evidence="2" type="ORF">BQ5605_C014G07485</name>
</gene>
<evidence type="ECO:0000313" key="2">
    <source>
        <dbReference type="EMBL" id="SGY18832.1"/>
    </source>
</evidence>
<protein>
    <submittedName>
        <fullName evidence="2">BQ5605_C014g07485 protein</fullName>
    </submittedName>
</protein>
<dbReference type="Proteomes" id="UP000249464">
    <property type="component" value="Unassembled WGS sequence"/>
</dbReference>
<sequence length="105" mass="11737">MNATSSPQKNPKPPSACVVPHINSTNLTPPPDPSSKLMSPASAKMWDQSWIPSVHASKTEPATERIFDAEELYNKKLYHRVPSIDFNEARLVAEGYQSGEWKLLF</sequence>
<dbReference type="AlphaFoldDB" id="A0A2X0LTN5"/>
<reference evidence="2 3" key="1">
    <citation type="submission" date="2016-11" db="EMBL/GenBank/DDBJ databases">
        <authorList>
            <person name="Jaros S."/>
            <person name="Januszkiewicz K."/>
            <person name="Wedrychowicz H."/>
        </authorList>
    </citation>
    <scope>NUCLEOTIDE SEQUENCE [LARGE SCALE GENOMIC DNA]</scope>
</reference>
<evidence type="ECO:0000313" key="3">
    <source>
        <dbReference type="Proteomes" id="UP000249464"/>
    </source>
</evidence>
<proteinExistence type="predicted"/>
<evidence type="ECO:0000256" key="1">
    <source>
        <dbReference type="SAM" id="MobiDB-lite"/>
    </source>
</evidence>
<keyword evidence="3" id="KW-1185">Reference proteome</keyword>
<accession>A0A2X0LTN5</accession>
<dbReference type="EMBL" id="FQNC01000016">
    <property type="protein sequence ID" value="SGY18832.1"/>
    <property type="molecule type" value="Genomic_DNA"/>
</dbReference>
<name>A0A2X0LTN5_9BASI</name>
<organism evidence="2 3">
    <name type="scientific">Microbotryum silenes-dioicae</name>
    <dbReference type="NCBI Taxonomy" id="796604"/>
    <lineage>
        <taxon>Eukaryota</taxon>
        <taxon>Fungi</taxon>
        <taxon>Dikarya</taxon>
        <taxon>Basidiomycota</taxon>
        <taxon>Pucciniomycotina</taxon>
        <taxon>Microbotryomycetes</taxon>
        <taxon>Microbotryales</taxon>
        <taxon>Microbotryaceae</taxon>
        <taxon>Microbotryum</taxon>
    </lineage>
</organism>
<feature type="region of interest" description="Disordered" evidence="1">
    <location>
        <begin position="1"/>
        <end position="39"/>
    </location>
</feature>